<feature type="transmembrane region" description="Helical" evidence="2">
    <location>
        <begin position="60"/>
        <end position="88"/>
    </location>
</feature>
<gene>
    <name evidence="3" type="ORF">EST38_g9038</name>
</gene>
<keyword evidence="2" id="KW-0472">Membrane</keyword>
<evidence type="ECO:0000313" key="3">
    <source>
        <dbReference type="EMBL" id="RXW16812.1"/>
    </source>
</evidence>
<accession>A0A4Q2DCQ9</accession>
<protein>
    <submittedName>
        <fullName evidence="3">Uncharacterized protein</fullName>
    </submittedName>
</protein>
<organism evidence="3 4">
    <name type="scientific">Candolleomyces aberdarensis</name>
    <dbReference type="NCBI Taxonomy" id="2316362"/>
    <lineage>
        <taxon>Eukaryota</taxon>
        <taxon>Fungi</taxon>
        <taxon>Dikarya</taxon>
        <taxon>Basidiomycota</taxon>
        <taxon>Agaricomycotina</taxon>
        <taxon>Agaricomycetes</taxon>
        <taxon>Agaricomycetidae</taxon>
        <taxon>Agaricales</taxon>
        <taxon>Agaricineae</taxon>
        <taxon>Psathyrellaceae</taxon>
        <taxon>Candolleomyces</taxon>
    </lineage>
</organism>
<keyword evidence="2" id="KW-0812">Transmembrane</keyword>
<evidence type="ECO:0000313" key="4">
    <source>
        <dbReference type="Proteomes" id="UP000290288"/>
    </source>
</evidence>
<dbReference type="AlphaFoldDB" id="A0A4Q2DCQ9"/>
<evidence type="ECO:0000256" key="2">
    <source>
        <dbReference type="SAM" id="Phobius"/>
    </source>
</evidence>
<dbReference type="Proteomes" id="UP000290288">
    <property type="component" value="Unassembled WGS sequence"/>
</dbReference>
<comment type="caution">
    <text evidence="3">The sequence shown here is derived from an EMBL/GenBank/DDBJ whole genome shotgun (WGS) entry which is preliminary data.</text>
</comment>
<dbReference type="OrthoDB" id="3351617at2759"/>
<reference evidence="3 4" key="1">
    <citation type="submission" date="2019-01" db="EMBL/GenBank/DDBJ databases">
        <title>Draft genome sequence of Psathyrella aberdarensis IHI B618.</title>
        <authorList>
            <person name="Buettner E."/>
            <person name="Kellner H."/>
        </authorList>
    </citation>
    <scope>NUCLEOTIDE SEQUENCE [LARGE SCALE GENOMIC DNA]</scope>
    <source>
        <strain evidence="3 4">IHI B618</strain>
    </source>
</reference>
<feature type="compositionally biased region" description="Basic and acidic residues" evidence="1">
    <location>
        <begin position="172"/>
        <end position="195"/>
    </location>
</feature>
<sequence>MGLLQMLWQPAFPGWRIDFSVAWISLNAGLNVLITAMISFRLLLAARRNSQLLPSFSSKVYLSVVAILVEAALPLSITGIILACFMNQSRGAGATRPHQGIFRILYFFFLSISPQMIIFRVTSGRALAKDLRVRNRRDEYPHEDGGSGVQGMSTALDFARSGGESGDTTTFENDRAGKDRSEKASEKQRDTTAAV</sequence>
<keyword evidence="2" id="KW-1133">Transmembrane helix</keyword>
<feature type="transmembrane region" description="Helical" evidence="2">
    <location>
        <begin position="100"/>
        <end position="119"/>
    </location>
</feature>
<feature type="region of interest" description="Disordered" evidence="1">
    <location>
        <begin position="138"/>
        <end position="195"/>
    </location>
</feature>
<keyword evidence="4" id="KW-1185">Reference proteome</keyword>
<proteinExistence type="predicted"/>
<dbReference type="EMBL" id="SDEE01000398">
    <property type="protein sequence ID" value="RXW16812.1"/>
    <property type="molecule type" value="Genomic_DNA"/>
</dbReference>
<name>A0A4Q2DCQ9_9AGAR</name>
<evidence type="ECO:0000256" key="1">
    <source>
        <dbReference type="SAM" id="MobiDB-lite"/>
    </source>
</evidence>
<feature type="transmembrane region" description="Helical" evidence="2">
    <location>
        <begin position="20"/>
        <end position="40"/>
    </location>
</feature>